<dbReference type="SMART" id="SM00304">
    <property type="entry name" value="HAMP"/>
    <property type="match status" value="1"/>
</dbReference>
<dbReference type="GO" id="GO:0000155">
    <property type="term" value="F:phosphorelay sensor kinase activity"/>
    <property type="evidence" value="ECO:0007669"/>
    <property type="project" value="InterPro"/>
</dbReference>
<dbReference type="SMART" id="SM00388">
    <property type="entry name" value="HisKA"/>
    <property type="match status" value="1"/>
</dbReference>
<keyword evidence="9" id="KW-0067">ATP-binding</keyword>
<feature type="domain" description="Histidine kinase" evidence="16">
    <location>
        <begin position="269"/>
        <end position="491"/>
    </location>
</feature>
<dbReference type="PANTHER" id="PTHR45339:SF1">
    <property type="entry name" value="HYBRID SIGNAL TRANSDUCTION HISTIDINE KINASE J"/>
    <property type="match status" value="1"/>
</dbReference>
<dbReference type="FunFam" id="3.30.565.10:FF:000010">
    <property type="entry name" value="Sensor histidine kinase RcsC"/>
    <property type="match status" value="1"/>
</dbReference>
<evidence type="ECO:0000256" key="10">
    <source>
        <dbReference type="ARBA" id="ARBA00023012"/>
    </source>
</evidence>
<evidence type="ECO:0000256" key="9">
    <source>
        <dbReference type="ARBA" id="ARBA00022840"/>
    </source>
</evidence>
<feature type="modified residue" description="4-aspartylphosphate" evidence="13">
    <location>
        <position position="564"/>
    </location>
</feature>
<dbReference type="AlphaFoldDB" id="A0A2P4EX01"/>
<dbReference type="Proteomes" id="UP000243451">
    <property type="component" value="Unassembled WGS sequence"/>
</dbReference>
<comment type="subcellular location">
    <subcellularLocation>
        <location evidence="2">Cell inner membrane</location>
        <topology evidence="2">Multi-pass membrane protein</topology>
    </subcellularLocation>
</comment>
<dbReference type="InterPro" id="IPR004358">
    <property type="entry name" value="Sig_transdc_His_kin-like_C"/>
</dbReference>
<dbReference type="EMBL" id="PPSK01000004">
    <property type="protein sequence ID" value="POB04526.1"/>
    <property type="molecule type" value="Genomic_DNA"/>
</dbReference>
<dbReference type="CDD" id="cd06225">
    <property type="entry name" value="HAMP"/>
    <property type="match status" value="1"/>
</dbReference>
<evidence type="ECO:0000259" key="17">
    <source>
        <dbReference type="PROSITE" id="PS50110"/>
    </source>
</evidence>
<dbReference type="SUPFAM" id="SSF55874">
    <property type="entry name" value="ATPase domain of HSP90 chaperone/DNA topoisomerase II/histidine kinase"/>
    <property type="match status" value="1"/>
</dbReference>
<dbReference type="Pfam" id="PF09984">
    <property type="entry name" value="sCache_4"/>
    <property type="match status" value="1"/>
</dbReference>
<dbReference type="RefSeq" id="WP_104737573.1">
    <property type="nucleotide sequence ID" value="NZ_BMHR01000003.1"/>
</dbReference>
<evidence type="ECO:0000259" key="16">
    <source>
        <dbReference type="PROSITE" id="PS50109"/>
    </source>
</evidence>
<dbReference type="PROSITE" id="PS50109">
    <property type="entry name" value="HIS_KIN"/>
    <property type="match status" value="1"/>
</dbReference>
<dbReference type="GO" id="GO:0005886">
    <property type="term" value="C:plasma membrane"/>
    <property type="evidence" value="ECO:0007669"/>
    <property type="project" value="UniProtKB-SubCell"/>
</dbReference>
<dbReference type="EC" id="2.7.13.3" evidence="3"/>
<dbReference type="Gene3D" id="3.30.565.10">
    <property type="entry name" value="Histidine kinase-like ATPase, C-terminal domain"/>
    <property type="match status" value="1"/>
</dbReference>
<accession>A0A2P4EX01</accession>
<dbReference type="PANTHER" id="PTHR45339">
    <property type="entry name" value="HYBRID SIGNAL TRANSDUCTION HISTIDINE KINASE J"/>
    <property type="match status" value="1"/>
</dbReference>
<dbReference type="CDD" id="cd00082">
    <property type="entry name" value="HisKA"/>
    <property type="match status" value="1"/>
</dbReference>
<dbReference type="InterPro" id="IPR019247">
    <property type="entry name" value="Histidine_kinase_BarA_N"/>
</dbReference>
<gene>
    <name evidence="19" type="ORF">C1949_06010</name>
</gene>
<keyword evidence="15" id="KW-1133">Transmembrane helix</keyword>
<evidence type="ECO:0000259" key="18">
    <source>
        <dbReference type="PROSITE" id="PS50885"/>
    </source>
</evidence>
<dbReference type="InterPro" id="IPR036890">
    <property type="entry name" value="HATPase_C_sf"/>
</dbReference>
<evidence type="ECO:0000256" key="14">
    <source>
        <dbReference type="SAM" id="Coils"/>
    </source>
</evidence>
<keyword evidence="15" id="KW-0472">Membrane</keyword>
<dbReference type="InterPro" id="IPR005467">
    <property type="entry name" value="His_kinase_dom"/>
</dbReference>
<dbReference type="Gene3D" id="3.40.50.2300">
    <property type="match status" value="1"/>
</dbReference>
<dbReference type="InterPro" id="IPR003660">
    <property type="entry name" value="HAMP_dom"/>
</dbReference>
<evidence type="ECO:0000256" key="12">
    <source>
        <dbReference type="ARBA" id="ARBA00068150"/>
    </source>
</evidence>
<dbReference type="SMART" id="SM00387">
    <property type="entry name" value="HATPase_c"/>
    <property type="match status" value="1"/>
</dbReference>
<evidence type="ECO:0000256" key="15">
    <source>
        <dbReference type="SAM" id="Phobius"/>
    </source>
</evidence>
<dbReference type="FunFam" id="1.10.287.130:FF:000002">
    <property type="entry name" value="Two-component osmosensing histidine kinase"/>
    <property type="match status" value="1"/>
</dbReference>
<name>A0A2P4EX01_9GAMM</name>
<evidence type="ECO:0000313" key="20">
    <source>
        <dbReference type="Proteomes" id="UP000243451"/>
    </source>
</evidence>
<evidence type="ECO:0000256" key="5">
    <source>
        <dbReference type="ARBA" id="ARBA00022553"/>
    </source>
</evidence>
<dbReference type="PRINTS" id="PR00344">
    <property type="entry name" value="BCTRLSENSOR"/>
</dbReference>
<dbReference type="PROSITE" id="PS50110">
    <property type="entry name" value="RESPONSE_REGULATORY"/>
    <property type="match status" value="1"/>
</dbReference>
<organism evidence="19 20">
    <name type="scientific">Halopseudomonas oceani</name>
    <dbReference type="NCBI Taxonomy" id="1708783"/>
    <lineage>
        <taxon>Bacteria</taxon>
        <taxon>Pseudomonadati</taxon>
        <taxon>Pseudomonadota</taxon>
        <taxon>Gammaproteobacteria</taxon>
        <taxon>Pseudomonadales</taxon>
        <taxon>Pseudomonadaceae</taxon>
        <taxon>Halopseudomonas</taxon>
    </lineage>
</organism>
<dbReference type="Gene3D" id="1.10.287.130">
    <property type="match status" value="1"/>
</dbReference>
<reference evidence="19 20" key="1">
    <citation type="submission" date="2018-01" db="EMBL/GenBank/DDBJ databases">
        <title>Draft genome of the type strain Pseudomonas oceani DSM 100277 isolated from the deep water in Okinawa trough, northwestern Pacific Ocean.</title>
        <authorList>
            <person name="Gomila M."/>
            <person name="Mulet M."/>
            <person name="Garcia-Valdes E."/>
            <person name="Lalucat J."/>
        </authorList>
    </citation>
    <scope>NUCLEOTIDE SEQUENCE [LARGE SCALE GENOMIC DNA]</scope>
    <source>
        <strain evidence="19 20">DSM 100277</strain>
    </source>
</reference>
<keyword evidence="5 13" id="KW-0597">Phosphoprotein</keyword>
<keyword evidence="20" id="KW-1185">Reference proteome</keyword>
<evidence type="ECO:0000256" key="3">
    <source>
        <dbReference type="ARBA" id="ARBA00012438"/>
    </source>
</evidence>
<feature type="transmembrane region" description="Helical" evidence="15">
    <location>
        <begin position="12"/>
        <end position="32"/>
    </location>
</feature>
<dbReference type="SUPFAM" id="SSF52172">
    <property type="entry name" value="CheY-like"/>
    <property type="match status" value="1"/>
</dbReference>
<dbReference type="PROSITE" id="PS50885">
    <property type="entry name" value="HAMP"/>
    <property type="match status" value="1"/>
</dbReference>
<evidence type="ECO:0000256" key="11">
    <source>
        <dbReference type="ARBA" id="ARBA00064003"/>
    </source>
</evidence>
<dbReference type="SUPFAM" id="SSF158472">
    <property type="entry name" value="HAMP domain-like"/>
    <property type="match status" value="1"/>
</dbReference>
<dbReference type="OrthoDB" id="9797243at2"/>
<evidence type="ECO:0000256" key="13">
    <source>
        <dbReference type="PROSITE-ProRule" id="PRU00169"/>
    </source>
</evidence>
<keyword evidence="15" id="KW-0812">Transmembrane</keyword>
<dbReference type="InterPro" id="IPR003661">
    <property type="entry name" value="HisK_dim/P_dom"/>
</dbReference>
<evidence type="ECO:0000313" key="19">
    <source>
        <dbReference type="EMBL" id="POB04526.1"/>
    </source>
</evidence>
<feature type="coiled-coil region" evidence="14">
    <location>
        <begin position="228"/>
        <end position="255"/>
    </location>
</feature>
<dbReference type="SUPFAM" id="SSF47384">
    <property type="entry name" value="Homodimeric domain of signal transducing histidine kinase"/>
    <property type="match status" value="1"/>
</dbReference>
<keyword evidence="7" id="KW-0547">Nucleotide-binding</keyword>
<dbReference type="InterPro" id="IPR011006">
    <property type="entry name" value="CheY-like_superfamily"/>
</dbReference>
<evidence type="ECO:0000256" key="8">
    <source>
        <dbReference type="ARBA" id="ARBA00022777"/>
    </source>
</evidence>
<proteinExistence type="predicted"/>
<evidence type="ECO:0000256" key="4">
    <source>
        <dbReference type="ARBA" id="ARBA00022519"/>
    </source>
</evidence>
<comment type="caution">
    <text evidence="19">The sequence shown here is derived from an EMBL/GenBank/DDBJ whole genome shotgun (WGS) entry which is preliminary data.</text>
</comment>
<evidence type="ECO:0000256" key="7">
    <source>
        <dbReference type="ARBA" id="ARBA00022741"/>
    </source>
</evidence>
<feature type="transmembrane region" description="Helical" evidence="15">
    <location>
        <begin position="164"/>
        <end position="187"/>
    </location>
</feature>
<protein>
    <recommendedName>
        <fullName evidence="12">Sensory/regulatory protein RpfC</fullName>
        <ecNumber evidence="3">2.7.13.3</ecNumber>
    </recommendedName>
</protein>
<evidence type="ECO:0000256" key="1">
    <source>
        <dbReference type="ARBA" id="ARBA00000085"/>
    </source>
</evidence>
<dbReference type="SMART" id="SM00448">
    <property type="entry name" value="REC"/>
    <property type="match status" value="1"/>
</dbReference>
<dbReference type="Pfam" id="PF02518">
    <property type="entry name" value="HATPase_c"/>
    <property type="match status" value="1"/>
</dbReference>
<dbReference type="InterPro" id="IPR001789">
    <property type="entry name" value="Sig_transdc_resp-reg_receiver"/>
</dbReference>
<feature type="domain" description="Response regulatory" evidence="17">
    <location>
        <begin position="513"/>
        <end position="634"/>
    </location>
</feature>
<keyword evidence="14" id="KW-0175">Coiled coil</keyword>
<dbReference type="Gene3D" id="6.10.340.10">
    <property type="match status" value="1"/>
</dbReference>
<dbReference type="GO" id="GO:0005524">
    <property type="term" value="F:ATP binding"/>
    <property type="evidence" value="ECO:0007669"/>
    <property type="project" value="UniProtKB-KW"/>
</dbReference>
<keyword evidence="4" id="KW-0997">Cell inner membrane</keyword>
<dbReference type="InterPro" id="IPR036097">
    <property type="entry name" value="HisK_dim/P_sf"/>
</dbReference>
<evidence type="ECO:0000256" key="2">
    <source>
        <dbReference type="ARBA" id="ARBA00004429"/>
    </source>
</evidence>
<keyword evidence="10" id="KW-0902">Two-component regulatory system</keyword>
<dbReference type="Pfam" id="PF00672">
    <property type="entry name" value="HAMP"/>
    <property type="match status" value="1"/>
</dbReference>
<keyword evidence="8 19" id="KW-0418">Kinase</keyword>
<feature type="domain" description="HAMP" evidence="18">
    <location>
        <begin position="188"/>
        <end position="240"/>
    </location>
</feature>
<keyword evidence="4" id="KW-1003">Cell membrane</keyword>
<dbReference type="CDD" id="cd17546">
    <property type="entry name" value="REC_hyHK_CKI1_RcsC-like"/>
    <property type="match status" value="1"/>
</dbReference>
<dbReference type="Pfam" id="PF00072">
    <property type="entry name" value="Response_reg"/>
    <property type="match status" value="1"/>
</dbReference>
<dbReference type="InterPro" id="IPR003594">
    <property type="entry name" value="HATPase_dom"/>
</dbReference>
<evidence type="ECO:0000256" key="6">
    <source>
        <dbReference type="ARBA" id="ARBA00022679"/>
    </source>
</evidence>
<comment type="catalytic activity">
    <reaction evidence="1">
        <text>ATP + protein L-histidine = ADP + protein N-phospho-L-histidine.</text>
        <dbReference type="EC" id="2.7.13.3"/>
    </reaction>
</comment>
<dbReference type="Pfam" id="PF00512">
    <property type="entry name" value="HisKA"/>
    <property type="match status" value="1"/>
</dbReference>
<comment type="subunit">
    <text evidence="11">At low DSF concentrations, interacts with RpfF.</text>
</comment>
<keyword evidence="6" id="KW-0808">Transferase</keyword>
<dbReference type="CDD" id="cd16922">
    <property type="entry name" value="HATPase_EvgS-ArcB-TorS-like"/>
    <property type="match status" value="1"/>
</dbReference>
<sequence>MSFLQRGTIYSRLILIATLPALLMGVVGFTFFTTARLDDVNRELQVTGQLIADQLAPAAEYGVISGNLSTLENLVKGALNVPHVRYVQVYDRAGNPLLRLDRSNDEKDELLVFMADIMRQRIPLQSDLFLLDVPTAAQDDEQRYLGQVHVGLSNAAFIERQQGILLKTLVLAALVLVATLVLAIRLAKALADPMERMGQAISQLQQGQLDTRLEVRDEHEIGHLMHNINSLATTLERAESQQQRAMQELVAAREGAESANRAKSEFLAMMSHELRTPMNGVLGMLQLLETTELNHEQSEYVHIAGESTDHLLKVINDILDFSRIERGALEIEEIPFNLPQLISSSINVFEHTAQQKGLKLVCNLTGREVCEEVVGDPTRIRQILVNLVGNALKFTEQGQIAVNASWQLTSTDELSLECEVSDTGIGIAPDRLESMFDAFQQADSSTSRRFGGTGLGLSIARTFARKMGGDLTARSHEGQGSTFVFSIPLRAKTASNSSQPHEQPVQTHGAPQPVLLVEDNPVNQMVIEGMLKQADIRVDIAATGEQALQLLCERADRYAAILMDIQLPDMDGLEACRRYHAHCNEQSWTATPCVALTASAFDVDRRDCEAAGMQDFLSKPVNRQALLHALARWMHATDHQPG</sequence>